<feature type="compositionally biased region" description="Basic and acidic residues" evidence="1">
    <location>
        <begin position="112"/>
        <end position="126"/>
    </location>
</feature>
<feature type="region of interest" description="Disordered" evidence="1">
    <location>
        <begin position="187"/>
        <end position="228"/>
    </location>
</feature>
<dbReference type="Pfam" id="PF03544">
    <property type="entry name" value="TonB_C"/>
    <property type="match status" value="1"/>
</dbReference>
<protein>
    <submittedName>
        <fullName evidence="3">Energy transducer TonB</fullName>
    </submittedName>
</protein>
<name>A0ABT5CDC9_9BACT</name>
<accession>A0ABT5CDC9</accession>
<feature type="compositionally biased region" description="Polar residues" evidence="1">
    <location>
        <begin position="188"/>
        <end position="198"/>
    </location>
</feature>
<evidence type="ECO:0000313" key="3">
    <source>
        <dbReference type="EMBL" id="MDC0684444.1"/>
    </source>
</evidence>
<dbReference type="Proteomes" id="UP001217485">
    <property type="component" value="Unassembled WGS sequence"/>
</dbReference>
<keyword evidence="4" id="KW-1185">Reference proteome</keyword>
<dbReference type="EMBL" id="JAQNDK010000005">
    <property type="protein sequence ID" value="MDC0684444.1"/>
    <property type="molecule type" value="Genomic_DNA"/>
</dbReference>
<proteinExistence type="predicted"/>
<feature type="region of interest" description="Disordered" evidence="1">
    <location>
        <begin position="98"/>
        <end position="159"/>
    </location>
</feature>
<dbReference type="Gene3D" id="3.30.1150.10">
    <property type="match status" value="1"/>
</dbReference>
<dbReference type="InterPro" id="IPR037682">
    <property type="entry name" value="TonB_C"/>
</dbReference>
<evidence type="ECO:0000259" key="2">
    <source>
        <dbReference type="Pfam" id="PF03544"/>
    </source>
</evidence>
<reference evidence="3 4" key="1">
    <citation type="submission" date="2023-01" db="EMBL/GenBank/DDBJ databases">
        <title>Minimal conservation of predation-associated metabolite biosynthetic gene clusters underscores biosynthetic potential of Myxococcota including descriptions for ten novel species: Archangium lansinium sp. nov., Myxococcus landrumus sp. nov., Nannocystis bai.</title>
        <authorList>
            <person name="Ahearne A."/>
            <person name="Stevens C."/>
            <person name="Dowd S."/>
        </authorList>
    </citation>
    <scope>NUCLEOTIDE SEQUENCE [LARGE SCALE GENOMIC DNA]</scope>
    <source>
        <strain evidence="3 4">WIWO2</strain>
    </source>
</reference>
<feature type="compositionally biased region" description="Pro residues" evidence="1">
    <location>
        <begin position="102"/>
        <end position="111"/>
    </location>
</feature>
<organism evidence="3 4">
    <name type="scientific">Sorangium atrum</name>
    <dbReference type="NCBI Taxonomy" id="2995308"/>
    <lineage>
        <taxon>Bacteria</taxon>
        <taxon>Pseudomonadati</taxon>
        <taxon>Myxococcota</taxon>
        <taxon>Polyangia</taxon>
        <taxon>Polyangiales</taxon>
        <taxon>Polyangiaceae</taxon>
        <taxon>Sorangium</taxon>
    </lineage>
</organism>
<sequence length="318" mass="32852">MIRSEFHPESVAGIVLDAARAHAQPRRARGRARAFAADSTAGIVLGAVKEHSARALVLALMPAAVMEGTVGIIALRLGPDGTTASQREERPPLQVEHVVDLAPPPPPPSPSPREEALAPRAAERSPARAAAPAAPRAPDAARAPAAPAAPPPPAQAGQVALAENAAAPLDYTGFDIAVGRGERYAGGVTSSAGTSAQAVNAARVDPSAPPERRQGGPSRARPVGQPAREWNCPWPREADALSVDEQTVVIRTVVRSDGTVASAELLADPGYGFGQMSLACARRQRFVPAADEGGQPITATSPPIRVRFTRHPRSTGAP</sequence>
<comment type="caution">
    <text evidence="3">The sequence shown here is derived from an EMBL/GenBank/DDBJ whole genome shotgun (WGS) entry which is preliminary data.</text>
</comment>
<feature type="compositionally biased region" description="Low complexity" evidence="1">
    <location>
        <begin position="127"/>
        <end position="146"/>
    </location>
</feature>
<feature type="compositionally biased region" description="Basic residues" evidence="1">
    <location>
        <begin position="307"/>
        <end position="318"/>
    </location>
</feature>
<dbReference type="RefSeq" id="WP_272102572.1">
    <property type="nucleotide sequence ID" value="NZ_JAQNDK010000005.1"/>
</dbReference>
<feature type="domain" description="TonB C-terminal" evidence="2">
    <location>
        <begin position="246"/>
        <end position="308"/>
    </location>
</feature>
<gene>
    <name evidence="3" type="ORF">POL72_42385</name>
</gene>
<feature type="region of interest" description="Disordered" evidence="1">
    <location>
        <begin position="291"/>
        <end position="318"/>
    </location>
</feature>
<evidence type="ECO:0000256" key="1">
    <source>
        <dbReference type="SAM" id="MobiDB-lite"/>
    </source>
</evidence>
<evidence type="ECO:0000313" key="4">
    <source>
        <dbReference type="Proteomes" id="UP001217485"/>
    </source>
</evidence>